<reference evidence="2" key="1">
    <citation type="submission" date="2006-10" db="EMBL/GenBank/DDBJ databases">
        <authorList>
            <person name="Amadeo P."/>
            <person name="Zhao Q."/>
            <person name="Wortman J."/>
            <person name="Fraser-Liggett C."/>
            <person name="Carlton J."/>
        </authorList>
    </citation>
    <scope>NUCLEOTIDE SEQUENCE</scope>
    <source>
        <strain evidence="2">G3</strain>
    </source>
</reference>
<keyword evidence="3" id="KW-1185">Reference proteome</keyword>
<gene>
    <name evidence="2" type="ORF">TVAG_013850</name>
</gene>
<accession>A2DDE0</accession>
<evidence type="ECO:0000256" key="1">
    <source>
        <dbReference type="SAM" id="Coils"/>
    </source>
</evidence>
<feature type="coiled-coil region" evidence="1">
    <location>
        <begin position="147"/>
        <end position="233"/>
    </location>
</feature>
<protein>
    <submittedName>
        <fullName evidence="2">Uncharacterized protein</fullName>
    </submittedName>
</protein>
<organism evidence="2 3">
    <name type="scientific">Trichomonas vaginalis (strain ATCC PRA-98 / G3)</name>
    <dbReference type="NCBI Taxonomy" id="412133"/>
    <lineage>
        <taxon>Eukaryota</taxon>
        <taxon>Metamonada</taxon>
        <taxon>Parabasalia</taxon>
        <taxon>Trichomonadida</taxon>
        <taxon>Trichomonadidae</taxon>
        <taxon>Trichomonas</taxon>
    </lineage>
</organism>
<keyword evidence="1" id="KW-0175">Coiled coil</keyword>
<reference evidence="2" key="2">
    <citation type="journal article" date="2007" name="Science">
        <title>Draft genome sequence of the sexually transmitted pathogen Trichomonas vaginalis.</title>
        <authorList>
            <person name="Carlton J.M."/>
            <person name="Hirt R.P."/>
            <person name="Silva J.C."/>
            <person name="Delcher A.L."/>
            <person name="Schatz M."/>
            <person name="Zhao Q."/>
            <person name="Wortman J.R."/>
            <person name="Bidwell S.L."/>
            <person name="Alsmark U.C.M."/>
            <person name="Besteiro S."/>
            <person name="Sicheritz-Ponten T."/>
            <person name="Noel C.J."/>
            <person name="Dacks J.B."/>
            <person name="Foster P.G."/>
            <person name="Simillion C."/>
            <person name="Van de Peer Y."/>
            <person name="Miranda-Saavedra D."/>
            <person name="Barton G.J."/>
            <person name="Westrop G.D."/>
            <person name="Mueller S."/>
            <person name="Dessi D."/>
            <person name="Fiori P.L."/>
            <person name="Ren Q."/>
            <person name="Paulsen I."/>
            <person name="Zhang H."/>
            <person name="Bastida-Corcuera F.D."/>
            <person name="Simoes-Barbosa A."/>
            <person name="Brown M.T."/>
            <person name="Hayes R.D."/>
            <person name="Mukherjee M."/>
            <person name="Okumura C.Y."/>
            <person name="Schneider R."/>
            <person name="Smith A.J."/>
            <person name="Vanacova S."/>
            <person name="Villalvazo M."/>
            <person name="Haas B.J."/>
            <person name="Pertea M."/>
            <person name="Feldblyum T.V."/>
            <person name="Utterback T.R."/>
            <person name="Shu C.L."/>
            <person name="Osoegawa K."/>
            <person name="de Jong P.J."/>
            <person name="Hrdy I."/>
            <person name="Horvathova L."/>
            <person name="Zubacova Z."/>
            <person name="Dolezal P."/>
            <person name="Malik S.B."/>
            <person name="Logsdon J.M. Jr."/>
            <person name="Henze K."/>
            <person name="Gupta A."/>
            <person name="Wang C.C."/>
            <person name="Dunne R.L."/>
            <person name="Upcroft J.A."/>
            <person name="Upcroft P."/>
            <person name="White O."/>
            <person name="Salzberg S.L."/>
            <person name="Tang P."/>
            <person name="Chiu C.-H."/>
            <person name="Lee Y.-S."/>
            <person name="Embley T.M."/>
            <person name="Coombs G.H."/>
            <person name="Mottram J.C."/>
            <person name="Tachezy J."/>
            <person name="Fraser-Liggett C.M."/>
            <person name="Johnson P.J."/>
        </authorList>
    </citation>
    <scope>NUCLEOTIDE SEQUENCE [LARGE SCALE GENOMIC DNA]</scope>
    <source>
        <strain evidence="2">G3</strain>
    </source>
</reference>
<evidence type="ECO:0000313" key="2">
    <source>
        <dbReference type="EMBL" id="EAY21619.1"/>
    </source>
</evidence>
<evidence type="ECO:0000313" key="3">
    <source>
        <dbReference type="Proteomes" id="UP000001542"/>
    </source>
</evidence>
<proteinExistence type="predicted"/>
<dbReference type="VEuPathDB" id="TrichDB:TVAG_013850"/>
<dbReference type="RefSeq" id="XP_001582605.1">
    <property type="nucleotide sequence ID" value="XM_001582555.1"/>
</dbReference>
<sequence length="247" mass="28717">MDVDIKALVDSERYKATVEEIADAIDSQIQGVPFVQPQLCTFIDDETAKKLLEKETNANNEQWEVLENIYHEIIEDVLLAEIELQQLDIKKDELWKVFSKSAYAKLIDKYEVSMHEEATFIANMKNKITEKSNLAIDDACRQVEVSNRKFKKESKALTAQLSKLELELDEERDHQEDYSEEESEDIDLDNEIENVRAEVADLTEQRDQLDNECEDLKKEIEQLMQDFVALDSRSVGANMQKRKTHKK</sequence>
<dbReference type="EMBL" id="DS113189">
    <property type="protein sequence ID" value="EAY21619.1"/>
    <property type="molecule type" value="Genomic_DNA"/>
</dbReference>
<dbReference type="OrthoDB" id="10572533at2759"/>
<name>A2DDE0_TRIV3</name>
<dbReference type="KEGG" id="tva:5467170"/>
<dbReference type="VEuPathDB" id="TrichDB:TVAGG3_0986460"/>
<dbReference type="AlphaFoldDB" id="A2DDE0"/>
<dbReference type="SMR" id="A2DDE0"/>
<dbReference type="Proteomes" id="UP000001542">
    <property type="component" value="Unassembled WGS sequence"/>
</dbReference>
<dbReference type="InParanoid" id="A2DDE0"/>